<name>A0AAW1PSB5_9CHLO</name>
<sequence length="154" mass="17020">MASTVLSEFDAHKVEVKDPDTGEFIELLPNASGYSEAEFEGKGEYQVRVPAVKYPVVPFRMLTDDGRTILVPSRHGSINVASIEKRLATENKVLVGINGMMPSVEKDGWSASRYDLAGDMQMQVGPKPGAIKVASAYPAQQSSFWQWWRRLVSS</sequence>
<accession>A0AAW1PSB5</accession>
<organism evidence="1 2">
    <name type="scientific">[Myrmecia] bisecta</name>
    <dbReference type="NCBI Taxonomy" id="41462"/>
    <lineage>
        <taxon>Eukaryota</taxon>
        <taxon>Viridiplantae</taxon>
        <taxon>Chlorophyta</taxon>
        <taxon>core chlorophytes</taxon>
        <taxon>Trebouxiophyceae</taxon>
        <taxon>Trebouxiales</taxon>
        <taxon>Trebouxiaceae</taxon>
        <taxon>Myrmecia</taxon>
    </lineage>
</organism>
<protein>
    <submittedName>
        <fullName evidence="1">Uncharacterized protein</fullName>
    </submittedName>
</protein>
<proteinExistence type="predicted"/>
<gene>
    <name evidence="1" type="ORF">WJX72_000835</name>
</gene>
<evidence type="ECO:0000313" key="1">
    <source>
        <dbReference type="EMBL" id="KAK9812625.1"/>
    </source>
</evidence>
<dbReference type="EMBL" id="JALJOR010000008">
    <property type="protein sequence ID" value="KAK9812625.1"/>
    <property type="molecule type" value="Genomic_DNA"/>
</dbReference>
<comment type="caution">
    <text evidence="1">The sequence shown here is derived from an EMBL/GenBank/DDBJ whole genome shotgun (WGS) entry which is preliminary data.</text>
</comment>
<reference evidence="1 2" key="1">
    <citation type="journal article" date="2024" name="Nat. Commun.">
        <title>Phylogenomics reveals the evolutionary origins of lichenization in chlorophyte algae.</title>
        <authorList>
            <person name="Puginier C."/>
            <person name="Libourel C."/>
            <person name="Otte J."/>
            <person name="Skaloud P."/>
            <person name="Haon M."/>
            <person name="Grisel S."/>
            <person name="Petersen M."/>
            <person name="Berrin J.G."/>
            <person name="Delaux P.M."/>
            <person name="Dal Grande F."/>
            <person name="Keller J."/>
        </authorList>
    </citation>
    <scope>NUCLEOTIDE SEQUENCE [LARGE SCALE GENOMIC DNA]</scope>
    <source>
        <strain evidence="1 2">SAG 2043</strain>
    </source>
</reference>
<evidence type="ECO:0000313" key="2">
    <source>
        <dbReference type="Proteomes" id="UP001489004"/>
    </source>
</evidence>
<dbReference type="AlphaFoldDB" id="A0AAW1PSB5"/>
<keyword evidence="2" id="KW-1185">Reference proteome</keyword>
<dbReference type="Proteomes" id="UP001489004">
    <property type="component" value="Unassembled WGS sequence"/>
</dbReference>